<keyword evidence="11" id="KW-0482">Metalloprotease</keyword>
<dbReference type="PANTHER" id="PTHR35864">
    <property type="entry name" value="ZINC METALLOPROTEASE MJ0611-RELATED"/>
    <property type="match status" value="1"/>
</dbReference>
<dbReference type="CDD" id="cd06158">
    <property type="entry name" value="S2P-M50_like_1"/>
    <property type="match status" value="1"/>
</dbReference>
<keyword evidence="8" id="KW-0378">Hydrolase</keyword>
<evidence type="ECO:0000256" key="5">
    <source>
        <dbReference type="ARBA" id="ARBA00022670"/>
    </source>
</evidence>
<evidence type="ECO:0000256" key="3">
    <source>
        <dbReference type="ARBA" id="ARBA00007931"/>
    </source>
</evidence>
<name>A0A382TAZ1_9ZZZZ</name>
<dbReference type="GO" id="GO:0006508">
    <property type="term" value="P:proteolysis"/>
    <property type="evidence" value="ECO:0007669"/>
    <property type="project" value="UniProtKB-KW"/>
</dbReference>
<evidence type="ECO:0000256" key="7">
    <source>
        <dbReference type="ARBA" id="ARBA00022723"/>
    </source>
</evidence>
<reference evidence="15" key="1">
    <citation type="submission" date="2018-05" db="EMBL/GenBank/DDBJ databases">
        <authorList>
            <person name="Lanie J.A."/>
            <person name="Ng W.-L."/>
            <person name="Kazmierczak K.M."/>
            <person name="Andrzejewski T.M."/>
            <person name="Davidsen T.M."/>
            <person name="Wayne K.J."/>
            <person name="Tettelin H."/>
            <person name="Glass J.I."/>
            <person name="Rusch D."/>
            <person name="Podicherti R."/>
            <person name="Tsui H.-C.T."/>
            <person name="Winkler M.E."/>
        </authorList>
    </citation>
    <scope>NUCLEOTIDE SEQUENCE</scope>
</reference>
<evidence type="ECO:0000256" key="9">
    <source>
        <dbReference type="ARBA" id="ARBA00022833"/>
    </source>
</evidence>
<dbReference type="AlphaFoldDB" id="A0A382TAZ1"/>
<feature type="transmembrane region" description="Helical" evidence="13">
    <location>
        <begin position="93"/>
        <end position="115"/>
    </location>
</feature>
<accession>A0A382TAZ1</accession>
<evidence type="ECO:0000259" key="14">
    <source>
        <dbReference type="Pfam" id="PF02163"/>
    </source>
</evidence>
<dbReference type="InterPro" id="IPR052348">
    <property type="entry name" value="Metallopeptidase_M50B"/>
</dbReference>
<evidence type="ECO:0000256" key="13">
    <source>
        <dbReference type="SAM" id="Phobius"/>
    </source>
</evidence>
<keyword evidence="5" id="KW-0645">Protease</keyword>
<keyword evidence="10 13" id="KW-1133">Transmembrane helix</keyword>
<feature type="transmembrane region" description="Helical" evidence="13">
    <location>
        <begin position="121"/>
        <end position="143"/>
    </location>
</feature>
<proteinExistence type="inferred from homology"/>
<keyword evidence="12 13" id="KW-0472">Membrane</keyword>
<gene>
    <name evidence="15" type="ORF">METZ01_LOCUS371816</name>
</gene>
<comment type="cofactor">
    <cofactor evidence="1">
        <name>Zn(2+)</name>
        <dbReference type="ChEBI" id="CHEBI:29105"/>
    </cofactor>
</comment>
<dbReference type="InterPro" id="IPR008915">
    <property type="entry name" value="Peptidase_M50"/>
</dbReference>
<evidence type="ECO:0000256" key="8">
    <source>
        <dbReference type="ARBA" id="ARBA00022801"/>
    </source>
</evidence>
<keyword evidence="9" id="KW-0862">Zinc</keyword>
<feature type="transmembrane region" description="Helical" evidence="13">
    <location>
        <begin position="175"/>
        <end position="196"/>
    </location>
</feature>
<protein>
    <recommendedName>
        <fullName evidence="14">Peptidase M50 domain-containing protein</fullName>
    </recommendedName>
</protein>
<evidence type="ECO:0000256" key="6">
    <source>
        <dbReference type="ARBA" id="ARBA00022692"/>
    </source>
</evidence>
<dbReference type="InterPro" id="IPR044537">
    <property type="entry name" value="Rip2-like"/>
</dbReference>
<organism evidence="15">
    <name type="scientific">marine metagenome</name>
    <dbReference type="NCBI Taxonomy" id="408172"/>
    <lineage>
        <taxon>unclassified sequences</taxon>
        <taxon>metagenomes</taxon>
        <taxon>ecological metagenomes</taxon>
    </lineage>
</organism>
<dbReference type="GO" id="GO:0008237">
    <property type="term" value="F:metallopeptidase activity"/>
    <property type="evidence" value="ECO:0007669"/>
    <property type="project" value="UniProtKB-KW"/>
</dbReference>
<dbReference type="EMBL" id="UINC01135046">
    <property type="protein sequence ID" value="SVD18962.1"/>
    <property type="molecule type" value="Genomic_DNA"/>
</dbReference>
<keyword evidence="6 13" id="KW-0812">Transmembrane</keyword>
<dbReference type="PANTHER" id="PTHR35864:SF1">
    <property type="entry name" value="ZINC METALLOPROTEASE YWHC-RELATED"/>
    <property type="match status" value="1"/>
</dbReference>
<evidence type="ECO:0000256" key="12">
    <source>
        <dbReference type="ARBA" id="ARBA00023136"/>
    </source>
</evidence>
<sequence>MLPIIPFSKEALIILLTPVVLLSLTVHEYSHGKVAFLLGDNTAKLLGRLSFNPLKHLHPIGTLLIYFIGLGFAKPVPVDPRNFVNPRRDMMYVAMAGPLSNVALAVICCFFIRTFDYYDHRVLFILMSFGVYINVMLAIFNLLPVFPLDGSSVIKGLVPSNVAAYLGDLDRFGAFLLLGIVLMDFFMHTGILGFILMAPMKFSLMFLSQDAFPDLVLIINATFSKMMG</sequence>
<feature type="transmembrane region" description="Helical" evidence="13">
    <location>
        <begin position="56"/>
        <end position="73"/>
    </location>
</feature>
<keyword evidence="4" id="KW-1003">Cell membrane</keyword>
<comment type="similarity">
    <text evidence="3">Belongs to the peptidase M50B family.</text>
</comment>
<dbReference type="GO" id="GO:0046872">
    <property type="term" value="F:metal ion binding"/>
    <property type="evidence" value="ECO:0007669"/>
    <property type="project" value="UniProtKB-KW"/>
</dbReference>
<evidence type="ECO:0000256" key="4">
    <source>
        <dbReference type="ARBA" id="ARBA00022475"/>
    </source>
</evidence>
<dbReference type="Pfam" id="PF02163">
    <property type="entry name" value="Peptidase_M50"/>
    <property type="match status" value="1"/>
</dbReference>
<keyword evidence="7" id="KW-0479">Metal-binding</keyword>
<evidence type="ECO:0000256" key="10">
    <source>
        <dbReference type="ARBA" id="ARBA00022989"/>
    </source>
</evidence>
<feature type="domain" description="Peptidase M50" evidence="14">
    <location>
        <begin position="126"/>
        <end position="159"/>
    </location>
</feature>
<evidence type="ECO:0000256" key="1">
    <source>
        <dbReference type="ARBA" id="ARBA00001947"/>
    </source>
</evidence>
<evidence type="ECO:0000256" key="2">
    <source>
        <dbReference type="ARBA" id="ARBA00004651"/>
    </source>
</evidence>
<evidence type="ECO:0000313" key="15">
    <source>
        <dbReference type="EMBL" id="SVD18962.1"/>
    </source>
</evidence>
<evidence type="ECO:0000256" key="11">
    <source>
        <dbReference type="ARBA" id="ARBA00023049"/>
    </source>
</evidence>
<dbReference type="GO" id="GO:0005886">
    <property type="term" value="C:plasma membrane"/>
    <property type="evidence" value="ECO:0007669"/>
    <property type="project" value="UniProtKB-SubCell"/>
</dbReference>
<comment type="subcellular location">
    <subcellularLocation>
        <location evidence="2">Cell membrane</location>
        <topology evidence="2">Multi-pass membrane protein</topology>
    </subcellularLocation>
</comment>